<keyword evidence="2" id="KW-0472">Membrane</keyword>
<evidence type="ECO:0000313" key="4">
    <source>
        <dbReference type="EMBL" id="TWP51082.1"/>
    </source>
</evidence>
<feature type="region of interest" description="Disordered" evidence="1">
    <location>
        <begin position="38"/>
        <end position="97"/>
    </location>
</feature>
<gene>
    <name evidence="4" type="ORF">FKR81_15725</name>
</gene>
<feature type="domain" description="LytR/CpsA/Psr regulator C-terminal" evidence="3">
    <location>
        <begin position="102"/>
        <end position="191"/>
    </location>
</feature>
<evidence type="ECO:0000313" key="5">
    <source>
        <dbReference type="Proteomes" id="UP000316639"/>
    </source>
</evidence>
<protein>
    <submittedName>
        <fullName evidence="4">LytR family transcriptional regulator</fullName>
    </submittedName>
</protein>
<sequence length="198" mass="19808">MSSPDTAPASRPAKAAGFALLGVAAVALVIGVVSLFSGGSSDTPPPAAQSSTAPPASASASASEQPSSQPPATTTTPPTTTATPATTSTPPASNPPAQVTKVAVRVYNNSTITGLAARASDDVKRAGWEVSETGNYSQGQIPTTTVYFRPGTDEEASARALGDALKARVEPRFDGINHAAAGVILIVTNDYKGSGTNK</sequence>
<dbReference type="Proteomes" id="UP000316639">
    <property type="component" value="Unassembled WGS sequence"/>
</dbReference>
<comment type="caution">
    <text evidence="4">The sequence shown here is derived from an EMBL/GenBank/DDBJ whole genome shotgun (WGS) entry which is preliminary data.</text>
</comment>
<dbReference type="EMBL" id="VOBR01000009">
    <property type="protein sequence ID" value="TWP51082.1"/>
    <property type="molecule type" value="Genomic_DNA"/>
</dbReference>
<evidence type="ECO:0000256" key="2">
    <source>
        <dbReference type="SAM" id="Phobius"/>
    </source>
</evidence>
<keyword evidence="5" id="KW-1185">Reference proteome</keyword>
<dbReference type="Pfam" id="PF13399">
    <property type="entry name" value="LytR_C"/>
    <property type="match status" value="1"/>
</dbReference>
<feature type="compositionally biased region" description="Low complexity" evidence="1">
    <location>
        <begin position="48"/>
        <end position="97"/>
    </location>
</feature>
<dbReference type="Gene3D" id="3.30.70.2390">
    <property type="match status" value="1"/>
</dbReference>
<feature type="transmembrane region" description="Helical" evidence="2">
    <location>
        <begin position="15"/>
        <end position="36"/>
    </location>
</feature>
<organism evidence="4 5">
    <name type="scientific">Lentzea tibetensis</name>
    <dbReference type="NCBI Taxonomy" id="2591470"/>
    <lineage>
        <taxon>Bacteria</taxon>
        <taxon>Bacillati</taxon>
        <taxon>Actinomycetota</taxon>
        <taxon>Actinomycetes</taxon>
        <taxon>Pseudonocardiales</taxon>
        <taxon>Pseudonocardiaceae</taxon>
        <taxon>Lentzea</taxon>
    </lineage>
</organism>
<reference evidence="4 5" key="1">
    <citation type="submission" date="2019-07" db="EMBL/GenBank/DDBJ databases">
        <title>Lentzea xizangensis sp. nov., isolated from Qinghai-Tibetan Plateau Soils.</title>
        <authorList>
            <person name="Huang J."/>
        </authorList>
    </citation>
    <scope>NUCLEOTIDE SEQUENCE [LARGE SCALE GENOMIC DNA]</scope>
    <source>
        <strain evidence="4 5">FXJ1.1311</strain>
    </source>
</reference>
<dbReference type="InterPro" id="IPR027381">
    <property type="entry name" value="LytR/CpsA/Psr_C"/>
</dbReference>
<keyword evidence="2" id="KW-1133">Transmembrane helix</keyword>
<dbReference type="OrthoDB" id="4427486at2"/>
<accession>A0A563EU26</accession>
<proteinExistence type="predicted"/>
<keyword evidence="2" id="KW-0812">Transmembrane</keyword>
<dbReference type="AlphaFoldDB" id="A0A563EU26"/>
<name>A0A563EU26_9PSEU</name>
<evidence type="ECO:0000259" key="3">
    <source>
        <dbReference type="Pfam" id="PF13399"/>
    </source>
</evidence>
<evidence type="ECO:0000256" key="1">
    <source>
        <dbReference type="SAM" id="MobiDB-lite"/>
    </source>
</evidence>
<dbReference type="RefSeq" id="WP_146352596.1">
    <property type="nucleotide sequence ID" value="NZ_VOBR01000009.1"/>
</dbReference>